<gene>
    <name evidence="1" type="ORF">METZ01_LOCUS150139</name>
</gene>
<dbReference type="InterPro" id="IPR009758">
    <property type="entry name" value="DUF1326"/>
</dbReference>
<dbReference type="Pfam" id="PF07040">
    <property type="entry name" value="DUF1326"/>
    <property type="match status" value="1"/>
</dbReference>
<evidence type="ECO:0008006" key="2">
    <source>
        <dbReference type="Google" id="ProtNLM"/>
    </source>
</evidence>
<reference evidence="1" key="1">
    <citation type="submission" date="2018-05" db="EMBL/GenBank/DDBJ databases">
        <authorList>
            <person name="Lanie J.A."/>
            <person name="Ng W.-L."/>
            <person name="Kazmierczak K.M."/>
            <person name="Andrzejewski T.M."/>
            <person name="Davidsen T.M."/>
            <person name="Wayne K.J."/>
            <person name="Tettelin H."/>
            <person name="Glass J.I."/>
            <person name="Rusch D."/>
            <person name="Podicherti R."/>
            <person name="Tsui H.-C.T."/>
            <person name="Winkler M.E."/>
        </authorList>
    </citation>
    <scope>NUCLEOTIDE SEQUENCE</scope>
</reference>
<name>A0A382A6X4_9ZZZZ</name>
<dbReference type="PIRSF" id="PIRSF033303">
    <property type="entry name" value="UCP033303"/>
    <property type="match status" value="1"/>
</dbReference>
<proteinExistence type="predicted"/>
<evidence type="ECO:0000313" key="1">
    <source>
        <dbReference type="EMBL" id="SVA97285.1"/>
    </source>
</evidence>
<accession>A0A382A6X4</accession>
<protein>
    <recommendedName>
        <fullName evidence="2">DUF1326 domain-containing protein</fullName>
    </recommendedName>
</protein>
<organism evidence="1">
    <name type="scientific">marine metagenome</name>
    <dbReference type="NCBI Taxonomy" id="408172"/>
    <lineage>
        <taxon>unclassified sequences</taxon>
        <taxon>metagenomes</taxon>
        <taxon>ecological metagenomes</taxon>
    </lineage>
</organism>
<dbReference type="EMBL" id="UINC01024167">
    <property type="protein sequence ID" value="SVA97285.1"/>
    <property type="molecule type" value="Genomic_DNA"/>
</dbReference>
<sequence length="211" mass="22975">MTPWEIHAVEVANCNCAYGCPCQFNALPTDGTCEAAVGIQIEKGFFGDVSLDGLKAGFTAKWPGPIHEGNGELQIIIDEQASSEQREALEKILSGEDTEDMATICWVINAMTTTHHETLFKPVTIEADVEGRKGRVVVDGVFELNAEPIKNPVTGDEHRARIDIPHGFEYSIAEMASGTTKTQGVVDLPNNNGTHSHMCELHWNNSGIIRS</sequence>
<dbReference type="InterPro" id="IPR014581">
    <property type="entry name" value="UCP033303"/>
</dbReference>
<dbReference type="AlphaFoldDB" id="A0A382A6X4"/>